<dbReference type="Proteomes" id="UP000269721">
    <property type="component" value="Unassembled WGS sequence"/>
</dbReference>
<evidence type="ECO:0000313" key="6">
    <source>
        <dbReference type="EMBL" id="RKO92154.1"/>
    </source>
</evidence>
<comment type="similarity">
    <text evidence="1 3">Belongs to the peptidase A1 family.</text>
</comment>
<keyword evidence="7" id="KW-1185">Reference proteome</keyword>
<accession>A0A4P9WHE6</accession>
<proteinExistence type="inferred from homology"/>
<dbReference type="EMBL" id="KZ994752">
    <property type="protein sequence ID" value="RKO92154.1"/>
    <property type="molecule type" value="Genomic_DNA"/>
</dbReference>
<evidence type="ECO:0000256" key="2">
    <source>
        <dbReference type="ARBA" id="ARBA00022750"/>
    </source>
</evidence>
<organism evidence="6 7">
    <name type="scientific">Blyttiomyces helicus</name>
    <dbReference type="NCBI Taxonomy" id="388810"/>
    <lineage>
        <taxon>Eukaryota</taxon>
        <taxon>Fungi</taxon>
        <taxon>Fungi incertae sedis</taxon>
        <taxon>Chytridiomycota</taxon>
        <taxon>Chytridiomycota incertae sedis</taxon>
        <taxon>Chytridiomycetes</taxon>
        <taxon>Chytridiomycetes incertae sedis</taxon>
        <taxon>Blyttiomyces</taxon>
    </lineage>
</organism>
<dbReference type="InterPro" id="IPR021109">
    <property type="entry name" value="Peptidase_aspartic_dom_sf"/>
</dbReference>
<dbReference type="GO" id="GO:0006508">
    <property type="term" value="P:proteolysis"/>
    <property type="evidence" value="ECO:0007669"/>
    <property type="project" value="UniProtKB-KW"/>
</dbReference>
<evidence type="ECO:0000256" key="3">
    <source>
        <dbReference type="RuleBase" id="RU000454"/>
    </source>
</evidence>
<dbReference type="Gene3D" id="2.40.70.10">
    <property type="entry name" value="Acid Proteases"/>
    <property type="match status" value="1"/>
</dbReference>
<dbReference type="AlphaFoldDB" id="A0A4P9WHE6"/>
<dbReference type="PRINTS" id="PR00792">
    <property type="entry name" value="PEPSIN"/>
</dbReference>
<name>A0A4P9WHE6_9FUNG</name>
<feature type="region of interest" description="Disordered" evidence="4">
    <location>
        <begin position="105"/>
        <end position="125"/>
    </location>
</feature>
<feature type="domain" description="Peptidase A1" evidence="5">
    <location>
        <begin position="8"/>
        <end position="65"/>
    </location>
</feature>
<dbReference type="InterPro" id="IPR001461">
    <property type="entry name" value="Aspartic_peptidase_A1"/>
</dbReference>
<protein>
    <recommendedName>
        <fullName evidence="5">Peptidase A1 domain-containing protein</fullName>
    </recommendedName>
</protein>
<dbReference type="GO" id="GO:0004190">
    <property type="term" value="F:aspartic-type endopeptidase activity"/>
    <property type="evidence" value="ECO:0007669"/>
    <property type="project" value="UniProtKB-KW"/>
</dbReference>
<evidence type="ECO:0000256" key="1">
    <source>
        <dbReference type="ARBA" id="ARBA00007447"/>
    </source>
</evidence>
<evidence type="ECO:0000313" key="7">
    <source>
        <dbReference type="Proteomes" id="UP000269721"/>
    </source>
</evidence>
<dbReference type="Pfam" id="PF00026">
    <property type="entry name" value="Asp"/>
    <property type="match status" value="1"/>
</dbReference>
<keyword evidence="3" id="KW-0378">Hydrolase</keyword>
<evidence type="ECO:0000259" key="5">
    <source>
        <dbReference type="Pfam" id="PF00026"/>
    </source>
</evidence>
<dbReference type="PROSITE" id="PS00141">
    <property type="entry name" value="ASP_PROTEASE"/>
    <property type="match status" value="1"/>
</dbReference>
<keyword evidence="3" id="KW-0645">Protease</keyword>
<reference evidence="7" key="1">
    <citation type="journal article" date="2018" name="Nat. Microbiol.">
        <title>Leveraging single-cell genomics to expand the fungal tree of life.</title>
        <authorList>
            <person name="Ahrendt S.R."/>
            <person name="Quandt C.A."/>
            <person name="Ciobanu D."/>
            <person name="Clum A."/>
            <person name="Salamov A."/>
            <person name="Andreopoulos B."/>
            <person name="Cheng J.F."/>
            <person name="Woyke T."/>
            <person name="Pelin A."/>
            <person name="Henrissat B."/>
            <person name="Reynolds N.K."/>
            <person name="Benny G.L."/>
            <person name="Smith M.E."/>
            <person name="James T.Y."/>
            <person name="Grigoriev I.V."/>
        </authorList>
    </citation>
    <scope>NUCLEOTIDE SEQUENCE [LARGE SCALE GENOMIC DNA]</scope>
</reference>
<dbReference type="SUPFAM" id="SSF50630">
    <property type="entry name" value="Acid proteases"/>
    <property type="match status" value="1"/>
</dbReference>
<dbReference type="OrthoDB" id="2135668at2759"/>
<sequence length="178" mass="18529">MTHEPPNSNLGYWQLSVAEGGFSAGSSTGSFGGITSAIADTGTSLIVLPTPMAHSIWQVVNATAINATANPSEAGWDPSPVAIVGDVILRVWYSFYDVAGRRVDDDVSPKRPAGPRRVDPTGHGVRMQSVDPVEVLVAKCFDKYRADAGALEGFSDVASPQGSMPTVGAGFKRVPAAA</sequence>
<evidence type="ECO:0000256" key="4">
    <source>
        <dbReference type="SAM" id="MobiDB-lite"/>
    </source>
</evidence>
<dbReference type="InterPro" id="IPR033121">
    <property type="entry name" value="PEPTIDASE_A1"/>
</dbReference>
<dbReference type="InterPro" id="IPR001969">
    <property type="entry name" value="Aspartic_peptidase_AS"/>
</dbReference>
<gene>
    <name evidence="6" type="ORF">BDK51DRAFT_26821</name>
</gene>
<keyword evidence="2 3" id="KW-0064">Aspartyl protease</keyword>